<name>A0ABQ6WXC7_9EURO</name>
<organism evidence="1 2">
    <name type="scientific">Aspergillus pseudocaelatus</name>
    <dbReference type="NCBI Taxonomy" id="1825620"/>
    <lineage>
        <taxon>Eukaryota</taxon>
        <taxon>Fungi</taxon>
        <taxon>Dikarya</taxon>
        <taxon>Ascomycota</taxon>
        <taxon>Pezizomycotina</taxon>
        <taxon>Eurotiomycetes</taxon>
        <taxon>Eurotiomycetidae</taxon>
        <taxon>Eurotiales</taxon>
        <taxon>Aspergillaceae</taxon>
        <taxon>Aspergillus</taxon>
        <taxon>Aspergillus subgen. Circumdati</taxon>
    </lineage>
</organism>
<keyword evidence="2" id="KW-1185">Reference proteome</keyword>
<accession>A0ABQ6WXC7</accession>
<protein>
    <submittedName>
        <fullName evidence="1">Uncharacterized protein</fullName>
    </submittedName>
</protein>
<evidence type="ECO:0000313" key="2">
    <source>
        <dbReference type="Proteomes" id="UP000325395"/>
    </source>
</evidence>
<dbReference type="EMBL" id="ML735698">
    <property type="protein sequence ID" value="KAE8421747.1"/>
    <property type="molecule type" value="Genomic_DNA"/>
</dbReference>
<gene>
    <name evidence="1" type="ORF">BDV36DRAFT_246635</name>
</gene>
<dbReference type="Proteomes" id="UP000325395">
    <property type="component" value="Unassembled WGS sequence"/>
</dbReference>
<evidence type="ECO:0000313" key="1">
    <source>
        <dbReference type="EMBL" id="KAE8421747.1"/>
    </source>
</evidence>
<reference evidence="1 2" key="1">
    <citation type="submission" date="2019-04" db="EMBL/GenBank/DDBJ databases">
        <authorList>
            <consortium name="DOE Joint Genome Institute"/>
            <person name="Mondo S."/>
            <person name="Kjaerbolling I."/>
            <person name="Vesth T."/>
            <person name="Frisvad J.C."/>
            <person name="Nybo J.L."/>
            <person name="Theobald S."/>
            <person name="Kildgaard S."/>
            <person name="Isbrandt T."/>
            <person name="Kuo A."/>
            <person name="Sato A."/>
            <person name="Lyhne E.K."/>
            <person name="Kogle M.E."/>
            <person name="Wiebenga A."/>
            <person name="Kun R.S."/>
            <person name="Lubbers R.J."/>
            <person name="Makela M.R."/>
            <person name="Barry K."/>
            <person name="Chovatia M."/>
            <person name="Clum A."/>
            <person name="Daum C."/>
            <person name="Haridas S."/>
            <person name="He G."/>
            <person name="LaButti K."/>
            <person name="Lipzen A."/>
            <person name="Riley R."/>
            <person name="Salamov A."/>
            <person name="Simmons B.A."/>
            <person name="Magnuson J.K."/>
            <person name="Henrissat B."/>
            <person name="Mortensen U.H."/>
            <person name="Larsen T.O."/>
            <person name="Devries R.P."/>
            <person name="Grigoriev I.V."/>
            <person name="Machida M."/>
            <person name="Baker S.E."/>
            <person name="Andersen M.R."/>
            <person name="Cantor M.N."/>
            <person name="Hua S.X."/>
        </authorList>
    </citation>
    <scope>NUCLEOTIDE SEQUENCE [LARGE SCALE GENOMIC DNA]</scope>
    <source>
        <strain evidence="1 2">CBS 117616</strain>
    </source>
</reference>
<proteinExistence type="predicted"/>
<sequence>MSGSFHGYLLFLSFSYCNTLWQRLRHFVFIISSFNLTIIDNLVWAEVSIGEDFWFGVYWDWYVVFEEIELYFCLKCSCVGKSFLFSLLVINTYTCPG</sequence>